<dbReference type="NCBIfam" id="TIGR02937">
    <property type="entry name" value="sigma70-ECF"/>
    <property type="match status" value="1"/>
</dbReference>
<dbReference type="CDD" id="cd06171">
    <property type="entry name" value="Sigma70_r4"/>
    <property type="match status" value="1"/>
</dbReference>
<keyword evidence="2 5" id="KW-0731">Sigma factor</keyword>
<dbReference type="PROSITE" id="PS00716">
    <property type="entry name" value="SIGMA70_2"/>
    <property type="match status" value="1"/>
</dbReference>
<keyword evidence="3 5" id="KW-0238">DNA-binding</keyword>
<keyword evidence="4 5" id="KW-0804">Transcription</keyword>
<dbReference type="PROSITE" id="PS00715">
    <property type="entry name" value="SIGMA70_1"/>
    <property type="match status" value="1"/>
</dbReference>
<sequence length="273" mass="31495">MEILETYIKQIGRYPLLNAEQEKKLSEQIEKGSAQAVNQLVNSNLRLVISIARKFLCTSKNSIMDLIQEGNLGLMAAASKYHYSFNTRFSTYAYSWILQYMLRYVYNKTSMIALPHRKEELLRKIVAAKNEYKQNLNRELSVPELAEICGTTPEEIESVLSYSYTITSIDIEASEDGNVTIGDLIVDNSYNPEIEYLRVHEKNQIKKMVDSLPEFERKVIYGRYNFKNDLHVPTLRELSADLGVSAETVRQMELRAIKKMKKYADSLNEFSFA</sequence>
<dbReference type="PRINTS" id="PR00046">
    <property type="entry name" value="SIGMA70FCT"/>
</dbReference>
<feature type="domain" description="RNA polymerase sigma-70" evidence="6">
    <location>
        <begin position="65"/>
        <end position="78"/>
    </location>
</feature>
<dbReference type="STRING" id="225004.SAMN02745152_00521"/>
<proteinExistence type="inferred from homology"/>
<dbReference type="Gene3D" id="1.10.10.10">
    <property type="entry name" value="Winged helix-like DNA-binding domain superfamily/Winged helix DNA-binding domain"/>
    <property type="match status" value="2"/>
</dbReference>
<comment type="function">
    <text evidence="5">Sigma factors are initiation factors that promote the attachment of RNA polymerase to specific initiation sites and are then released.</text>
</comment>
<dbReference type="Pfam" id="PF04542">
    <property type="entry name" value="Sigma70_r2"/>
    <property type="match status" value="1"/>
</dbReference>
<dbReference type="InterPro" id="IPR000943">
    <property type="entry name" value="RNA_pol_sigma70"/>
</dbReference>
<dbReference type="EMBL" id="FUXC01000002">
    <property type="protein sequence ID" value="SJZ53734.1"/>
    <property type="molecule type" value="Genomic_DNA"/>
</dbReference>
<keyword evidence="1 5" id="KW-0805">Transcription regulation</keyword>
<dbReference type="InterPro" id="IPR013325">
    <property type="entry name" value="RNA_pol_sigma_r2"/>
</dbReference>
<protein>
    <recommendedName>
        <fullName evidence="5">RNA polymerase sigma factor</fullName>
    </recommendedName>
</protein>
<dbReference type="GO" id="GO:0003677">
    <property type="term" value="F:DNA binding"/>
    <property type="evidence" value="ECO:0007669"/>
    <property type="project" value="UniProtKB-KW"/>
</dbReference>
<evidence type="ECO:0000313" key="9">
    <source>
        <dbReference type="Proteomes" id="UP000190395"/>
    </source>
</evidence>
<dbReference type="SUPFAM" id="SSF88659">
    <property type="entry name" value="Sigma3 and sigma4 domains of RNA polymerase sigma factors"/>
    <property type="match status" value="2"/>
</dbReference>
<dbReference type="InterPro" id="IPR050239">
    <property type="entry name" value="Sigma-70_RNA_pol_init_factors"/>
</dbReference>
<dbReference type="GO" id="GO:0016987">
    <property type="term" value="F:sigma factor activity"/>
    <property type="evidence" value="ECO:0007669"/>
    <property type="project" value="UniProtKB-KW"/>
</dbReference>
<evidence type="ECO:0000313" key="8">
    <source>
        <dbReference type="EMBL" id="SJZ53734.1"/>
    </source>
</evidence>
<dbReference type="InterPro" id="IPR036388">
    <property type="entry name" value="WH-like_DNA-bd_sf"/>
</dbReference>
<keyword evidence="9" id="KW-1185">Reference proteome</keyword>
<dbReference type="Proteomes" id="UP000190395">
    <property type="component" value="Unassembled WGS sequence"/>
</dbReference>
<dbReference type="AlphaFoldDB" id="A0A1T4LH16"/>
<organism evidence="8 9">
    <name type="scientific">Treponema berlinense</name>
    <dbReference type="NCBI Taxonomy" id="225004"/>
    <lineage>
        <taxon>Bacteria</taxon>
        <taxon>Pseudomonadati</taxon>
        <taxon>Spirochaetota</taxon>
        <taxon>Spirochaetia</taxon>
        <taxon>Spirochaetales</taxon>
        <taxon>Treponemataceae</taxon>
        <taxon>Treponema</taxon>
    </lineage>
</organism>
<dbReference type="GO" id="GO:0006352">
    <property type="term" value="P:DNA-templated transcription initiation"/>
    <property type="evidence" value="ECO:0007669"/>
    <property type="project" value="InterPro"/>
</dbReference>
<dbReference type="Pfam" id="PF04539">
    <property type="entry name" value="Sigma70_r3"/>
    <property type="match status" value="1"/>
</dbReference>
<dbReference type="Pfam" id="PF04545">
    <property type="entry name" value="Sigma70_r4"/>
    <property type="match status" value="1"/>
</dbReference>
<dbReference type="InterPro" id="IPR007630">
    <property type="entry name" value="RNA_pol_sigma70_r4"/>
</dbReference>
<name>A0A1T4LH16_9SPIR</name>
<evidence type="ECO:0000256" key="4">
    <source>
        <dbReference type="ARBA" id="ARBA00023163"/>
    </source>
</evidence>
<reference evidence="8 9" key="1">
    <citation type="submission" date="2017-02" db="EMBL/GenBank/DDBJ databases">
        <authorList>
            <person name="Peterson S.W."/>
        </authorList>
    </citation>
    <scope>NUCLEOTIDE SEQUENCE [LARGE SCALE GENOMIC DNA]</scope>
    <source>
        <strain evidence="8 9">ATCC BAA-909</strain>
    </source>
</reference>
<dbReference type="InterPro" id="IPR007627">
    <property type="entry name" value="RNA_pol_sigma70_r2"/>
</dbReference>
<dbReference type="GeneID" id="303366791"/>
<dbReference type="PANTHER" id="PTHR30603:SF47">
    <property type="entry name" value="RNA POLYMERASE SIGMA FACTOR SIGD, CHLOROPLASTIC"/>
    <property type="match status" value="1"/>
</dbReference>
<gene>
    <name evidence="8" type="ORF">SAMN02745152_00521</name>
</gene>
<evidence type="ECO:0000259" key="6">
    <source>
        <dbReference type="PROSITE" id="PS00715"/>
    </source>
</evidence>
<evidence type="ECO:0000256" key="3">
    <source>
        <dbReference type="ARBA" id="ARBA00023125"/>
    </source>
</evidence>
<dbReference type="InterPro" id="IPR009042">
    <property type="entry name" value="RNA_pol_sigma70_r1_2"/>
</dbReference>
<evidence type="ECO:0000259" key="7">
    <source>
        <dbReference type="PROSITE" id="PS00716"/>
    </source>
</evidence>
<evidence type="ECO:0000256" key="5">
    <source>
        <dbReference type="RuleBase" id="RU362124"/>
    </source>
</evidence>
<dbReference type="Gene3D" id="1.10.601.10">
    <property type="entry name" value="RNA Polymerase Primary Sigma Factor"/>
    <property type="match status" value="1"/>
</dbReference>
<dbReference type="InterPro" id="IPR007624">
    <property type="entry name" value="RNA_pol_sigma70_r3"/>
</dbReference>
<accession>A0A1T4LH16</accession>
<feature type="domain" description="RNA polymerase sigma-70" evidence="7">
    <location>
        <begin position="234"/>
        <end position="260"/>
    </location>
</feature>
<evidence type="ECO:0000256" key="2">
    <source>
        <dbReference type="ARBA" id="ARBA00023082"/>
    </source>
</evidence>
<dbReference type="InterPro" id="IPR013324">
    <property type="entry name" value="RNA_pol_sigma_r3/r4-like"/>
</dbReference>
<evidence type="ECO:0000256" key="1">
    <source>
        <dbReference type="ARBA" id="ARBA00023015"/>
    </source>
</evidence>
<dbReference type="PANTHER" id="PTHR30603">
    <property type="entry name" value="RNA POLYMERASE SIGMA FACTOR RPO"/>
    <property type="match status" value="1"/>
</dbReference>
<dbReference type="SUPFAM" id="SSF88946">
    <property type="entry name" value="Sigma2 domain of RNA polymerase sigma factors"/>
    <property type="match status" value="1"/>
</dbReference>
<dbReference type="RefSeq" id="WP_078930448.1">
    <property type="nucleotide sequence ID" value="NZ_FUXC01000002.1"/>
</dbReference>
<dbReference type="Pfam" id="PF00140">
    <property type="entry name" value="Sigma70_r1_2"/>
    <property type="match status" value="1"/>
</dbReference>
<dbReference type="OrthoDB" id="9809557at2"/>
<dbReference type="InterPro" id="IPR014284">
    <property type="entry name" value="RNA_pol_sigma-70_dom"/>
</dbReference>
<comment type="similarity">
    <text evidence="5">Belongs to the sigma-70 factor family.</text>
</comment>